<dbReference type="Gene3D" id="1.10.287.130">
    <property type="match status" value="1"/>
</dbReference>
<keyword evidence="5" id="KW-0175">Coiled coil</keyword>
<dbReference type="RefSeq" id="WP_106339537.1">
    <property type="nucleotide sequence ID" value="NZ_PVZS01000032.1"/>
</dbReference>
<evidence type="ECO:0000256" key="3">
    <source>
        <dbReference type="ARBA" id="ARBA00022553"/>
    </source>
</evidence>
<dbReference type="Gene3D" id="3.40.50.2300">
    <property type="match status" value="2"/>
</dbReference>
<evidence type="ECO:0000313" key="9">
    <source>
        <dbReference type="Proteomes" id="UP000239772"/>
    </source>
</evidence>
<dbReference type="InterPro" id="IPR005467">
    <property type="entry name" value="His_kinase_dom"/>
</dbReference>
<dbReference type="Gene3D" id="3.30.565.10">
    <property type="entry name" value="Histidine kinase-like ATPase, C-terminal domain"/>
    <property type="match status" value="1"/>
</dbReference>
<dbReference type="SMART" id="SM00388">
    <property type="entry name" value="HisKA"/>
    <property type="match status" value="1"/>
</dbReference>
<protein>
    <recommendedName>
        <fullName evidence="2">histidine kinase</fullName>
        <ecNumber evidence="2">2.7.13.3</ecNumber>
    </recommendedName>
</protein>
<dbReference type="InterPro" id="IPR011006">
    <property type="entry name" value="CheY-like_superfamily"/>
</dbReference>
<keyword evidence="8" id="KW-0808">Transferase</keyword>
<dbReference type="InterPro" id="IPR036097">
    <property type="entry name" value="HisK_dim/P_sf"/>
</dbReference>
<dbReference type="Pfam" id="PF02518">
    <property type="entry name" value="HATPase_c"/>
    <property type="match status" value="1"/>
</dbReference>
<comment type="catalytic activity">
    <reaction evidence="1">
        <text>ATP + protein L-histidine = ADP + protein N-phospho-L-histidine.</text>
        <dbReference type="EC" id="2.7.13.3"/>
    </reaction>
</comment>
<feature type="domain" description="Response regulatory" evidence="7">
    <location>
        <begin position="8"/>
        <end position="125"/>
    </location>
</feature>
<gene>
    <name evidence="8" type="ORF">SLNSH_20710</name>
</gene>
<dbReference type="SMART" id="SM00387">
    <property type="entry name" value="HATPase_c"/>
    <property type="match status" value="1"/>
</dbReference>
<dbReference type="OrthoDB" id="9796100at2"/>
<dbReference type="PROSITE" id="PS50110">
    <property type="entry name" value="RESPONSE_REGULATORY"/>
    <property type="match status" value="2"/>
</dbReference>
<dbReference type="SUPFAM" id="SSF52172">
    <property type="entry name" value="CheY-like"/>
    <property type="match status" value="2"/>
</dbReference>
<evidence type="ECO:0000256" key="1">
    <source>
        <dbReference type="ARBA" id="ARBA00000085"/>
    </source>
</evidence>
<dbReference type="InterPro" id="IPR036890">
    <property type="entry name" value="HATPase_C_sf"/>
</dbReference>
<dbReference type="InterPro" id="IPR001789">
    <property type="entry name" value="Sig_transdc_resp-reg_receiver"/>
</dbReference>
<evidence type="ECO:0000313" key="8">
    <source>
        <dbReference type="EMBL" id="PSC03051.1"/>
    </source>
</evidence>
<sequence>MSEQDKVNILLVDDQPAKLLSYEVILEGLGENLLTATNAREAFEHLLKSDVAVVLMDVQMPELDGFELAAMIREHPRFEKIAIIFVSAIHLTDLDRMRGYAAGAVDYVPVPVAPEMLRAKVRIFIDLYRKTRQLERMNEELELRVSERTAELEASTQALSRLNEELEARIEERTREREAALAQLFEAQKMDTIGQLTGGVAHDFNNLLMAVLGSLELLRKRVTDERGVRLLENAIEGAERGAALTKRLLAFARRQELKPEAVRVDTLLNGIEDLLSRAVGPSIRIETALDSDLPPVRADVNQLELAFLNLAVNARDAMPEGGSLRISAERISLVAPSQDGLAPGDYLCIAVKDTGTGMDEATLAKAAEPFFTTKGPGKGTGLGLSMVHGMAAQSGGVLRLSSRVGEGTVAHLLLPVAQGDAAKAPSRASSQRQPTLARAPAKRVLIVDDDALVRTGTAAMMEDLGHEVIEADSAAQALAILGSKAMVDLVLTDHAMPGMSGAELVARLREQYPEVRAILASGYAELPSGPAPVDAIRLSKPFTQDELAAAIARATADADRSAAKRRAI</sequence>
<keyword evidence="8" id="KW-0418">Kinase</keyword>
<evidence type="ECO:0000256" key="5">
    <source>
        <dbReference type="SAM" id="Coils"/>
    </source>
</evidence>
<accession>A0A2T1HN79</accession>
<dbReference type="CDD" id="cd00082">
    <property type="entry name" value="HisKA"/>
    <property type="match status" value="1"/>
</dbReference>
<comment type="caution">
    <text evidence="8">The sequence shown here is derived from an EMBL/GenBank/DDBJ whole genome shotgun (WGS) entry which is preliminary data.</text>
</comment>
<dbReference type="EC" id="2.7.13.3" evidence="2"/>
<dbReference type="InterPro" id="IPR003594">
    <property type="entry name" value="HATPase_dom"/>
</dbReference>
<dbReference type="PRINTS" id="PR00344">
    <property type="entry name" value="BCTRLSENSOR"/>
</dbReference>
<dbReference type="SUPFAM" id="SSF55874">
    <property type="entry name" value="ATPase domain of HSP90 chaperone/DNA topoisomerase II/histidine kinase"/>
    <property type="match status" value="1"/>
</dbReference>
<dbReference type="EMBL" id="PVZS01000032">
    <property type="protein sequence ID" value="PSC03051.1"/>
    <property type="molecule type" value="Genomic_DNA"/>
</dbReference>
<dbReference type="PROSITE" id="PS50109">
    <property type="entry name" value="HIS_KIN"/>
    <property type="match status" value="1"/>
</dbReference>
<evidence type="ECO:0000256" key="4">
    <source>
        <dbReference type="PROSITE-ProRule" id="PRU00169"/>
    </source>
</evidence>
<feature type="coiled-coil region" evidence="5">
    <location>
        <begin position="131"/>
        <end position="183"/>
    </location>
</feature>
<keyword evidence="3 4" id="KW-0597">Phosphoprotein</keyword>
<dbReference type="InterPro" id="IPR003661">
    <property type="entry name" value="HisK_dim/P_dom"/>
</dbReference>
<dbReference type="InterPro" id="IPR004358">
    <property type="entry name" value="Sig_transdc_His_kin-like_C"/>
</dbReference>
<dbReference type="PANTHER" id="PTHR43547">
    <property type="entry name" value="TWO-COMPONENT HISTIDINE KINASE"/>
    <property type="match status" value="1"/>
</dbReference>
<feature type="domain" description="Response regulatory" evidence="7">
    <location>
        <begin position="443"/>
        <end position="555"/>
    </location>
</feature>
<organism evidence="8 9">
    <name type="scientific">Alsobacter soli</name>
    <dbReference type="NCBI Taxonomy" id="2109933"/>
    <lineage>
        <taxon>Bacteria</taxon>
        <taxon>Pseudomonadati</taxon>
        <taxon>Pseudomonadota</taxon>
        <taxon>Alphaproteobacteria</taxon>
        <taxon>Hyphomicrobiales</taxon>
        <taxon>Alsobacteraceae</taxon>
        <taxon>Alsobacter</taxon>
    </lineage>
</organism>
<feature type="modified residue" description="4-aspartylphosphate" evidence="4">
    <location>
        <position position="57"/>
    </location>
</feature>
<dbReference type="PANTHER" id="PTHR43547:SF2">
    <property type="entry name" value="HYBRID SIGNAL TRANSDUCTION HISTIDINE KINASE C"/>
    <property type="match status" value="1"/>
</dbReference>
<keyword evidence="9" id="KW-1185">Reference proteome</keyword>
<reference evidence="9" key="1">
    <citation type="submission" date="2018-03" db="EMBL/GenBank/DDBJ databases">
        <authorList>
            <person name="Sun L."/>
            <person name="Liu H."/>
            <person name="Chen W."/>
            <person name="Huang K."/>
            <person name="Liu W."/>
            <person name="Gao X."/>
        </authorList>
    </citation>
    <scope>NUCLEOTIDE SEQUENCE [LARGE SCALE GENOMIC DNA]</scope>
    <source>
        <strain evidence="9">SH9</strain>
    </source>
</reference>
<evidence type="ECO:0000259" key="7">
    <source>
        <dbReference type="PROSITE" id="PS50110"/>
    </source>
</evidence>
<feature type="domain" description="Histidine kinase" evidence="6">
    <location>
        <begin position="199"/>
        <end position="418"/>
    </location>
</feature>
<dbReference type="Pfam" id="PF00512">
    <property type="entry name" value="HisKA"/>
    <property type="match status" value="1"/>
</dbReference>
<proteinExistence type="predicted"/>
<dbReference type="AlphaFoldDB" id="A0A2T1HN79"/>
<feature type="modified residue" description="4-aspartylphosphate" evidence="4">
    <location>
        <position position="493"/>
    </location>
</feature>
<evidence type="ECO:0000259" key="6">
    <source>
        <dbReference type="PROSITE" id="PS50109"/>
    </source>
</evidence>
<evidence type="ECO:0000256" key="2">
    <source>
        <dbReference type="ARBA" id="ARBA00012438"/>
    </source>
</evidence>
<dbReference type="Proteomes" id="UP000239772">
    <property type="component" value="Unassembled WGS sequence"/>
</dbReference>
<dbReference type="SUPFAM" id="SSF47384">
    <property type="entry name" value="Homodimeric domain of signal transducing histidine kinase"/>
    <property type="match status" value="1"/>
</dbReference>
<dbReference type="GO" id="GO:0000155">
    <property type="term" value="F:phosphorelay sensor kinase activity"/>
    <property type="evidence" value="ECO:0007669"/>
    <property type="project" value="InterPro"/>
</dbReference>
<dbReference type="Pfam" id="PF00072">
    <property type="entry name" value="Response_reg"/>
    <property type="match status" value="2"/>
</dbReference>
<dbReference type="SMART" id="SM00448">
    <property type="entry name" value="REC"/>
    <property type="match status" value="2"/>
</dbReference>
<name>A0A2T1HN79_9HYPH</name>